<dbReference type="InterPro" id="IPR029261">
    <property type="entry name" value="Transposase_Znf"/>
</dbReference>
<dbReference type="Pfam" id="PF14690">
    <property type="entry name" value="Zn_ribbon_ISL3"/>
    <property type="match status" value="1"/>
</dbReference>
<sequence length="412" mass="46511">MSQLDSTRKLLGITDTNINIQDVREDFNGKGAGRKKYLVIRAELTYTLTHCPQCGFPDLHKNGHKLTHIHVEGPSDQPVVLELNKQRWRCLNCHTTCTATTPVVKANHSIGNKLAIDALKLASKSLTVKTIALLLGISTNSVQRALDDNIHPHASRKLPENLCFDEFRSTKSAMSFICIDADTHKAVKVLGGRLNKDIKEFFINQYNVAQRAAVKRVVMDMNAAYQLIVHELFPNAEIIIDRFHIVQMIGHAMDQIRVTTLKQLDGKSREYKVLKSLWRLFHLAHPDAKKSRYLFGLNEYSTQQNAIDLGTAVSPIFKTAYETYLAIHEALMDGHPRVLKRLITEYQPTGSVMDTAIATLRKNLSWIINSAKSPYSNGSIEGVNRKIKELKRTCYGFANQANMFVRVYQLIA</sequence>
<dbReference type="RefSeq" id="WP_172692786.1">
    <property type="nucleotide sequence ID" value="NZ_MG813924.1"/>
</dbReference>
<dbReference type="AlphaFoldDB" id="A0A2R4AKT6"/>
<accession>A0A2R4AKT6</accession>
<gene>
    <name evidence="3" type="ORF">pLd10_45</name>
</gene>
<dbReference type="PANTHER" id="PTHR33498:SF1">
    <property type="entry name" value="TRANSPOSASE FOR INSERTION SEQUENCE ELEMENT IS1557"/>
    <property type="match status" value="1"/>
</dbReference>
<dbReference type="Pfam" id="PF01610">
    <property type="entry name" value="DDE_Tnp_ISL3"/>
    <property type="match status" value="1"/>
</dbReference>
<dbReference type="EMBL" id="MG813924">
    <property type="protein sequence ID" value="AVR65349.1"/>
    <property type="molecule type" value="Genomic_DNA"/>
</dbReference>
<evidence type="ECO:0000259" key="1">
    <source>
        <dbReference type="Pfam" id="PF01610"/>
    </source>
</evidence>
<proteinExistence type="predicted"/>
<evidence type="ECO:0000259" key="2">
    <source>
        <dbReference type="Pfam" id="PF14690"/>
    </source>
</evidence>
<keyword evidence="3" id="KW-0614">Plasmid</keyword>
<protein>
    <submittedName>
        <fullName evidence="3">Transposase</fullName>
    </submittedName>
</protein>
<geneLocation type="plasmid" evidence="3">
    <name>pLd10</name>
</geneLocation>
<dbReference type="InterPro" id="IPR002560">
    <property type="entry name" value="Transposase_DDE"/>
</dbReference>
<feature type="domain" description="Transposase IS204/IS1001/IS1096/IS1165 DDE" evidence="1">
    <location>
        <begin position="162"/>
        <end position="407"/>
    </location>
</feature>
<dbReference type="PANTHER" id="PTHR33498">
    <property type="entry name" value="TRANSPOSASE FOR INSERTION SEQUENCE ELEMENT IS1557"/>
    <property type="match status" value="1"/>
</dbReference>
<organism evidence="3">
    <name type="scientific">Lactococcus lactis subsp. lactis bv. diacetylactis</name>
    <dbReference type="NCBI Taxonomy" id="44688"/>
    <lineage>
        <taxon>Bacteria</taxon>
        <taxon>Bacillati</taxon>
        <taxon>Bacillota</taxon>
        <taxon>Bacilli</taxon>
        <taxon>Lactobacillales</taxon>
        <taxon>Streptococcaceae</taxon>
        <taxon>Lactococcus</taxon>
    </lineage>
</organism>
<dbReference type="InterPro" id="IPR047951">
    <property type="entry name" value="Transpos_ISL3"/>
</dbReference>
<reference evidence="3" key="1">
    <citation type="journal article" date="2018" name="Appl. Environ. Microbiol.">
        <title>Dynamics in copy numbers of five plasmids of a dairy Lactococcus lactis in dairy-related conditions including near-zero growth rates.</title>
        <authorList>
            <person name="van Mastrigt O."/>
            <person name="Lommers M.M.A.N."/>
            <person name="de Vries Y.C."/>
            <person name="Abee T."/>
            <person name="Smid E.J."/>
        </authorList>
    </citation>
    <scope>NUCLEOTIDE SEQUENCE</scope>
    <source>
        <strain evidence="3">FM03P</strain>
        <plasmid evidence="3">pLd10</plasmid>
    </source>
</reference>
<feature type="domain" description="Transposase IS204/IS1001/IS1096/IS1165 zinc-finger" evidence="2">
    <location>
        <begin position="49"/>
        <end position="93"/>
    </location>
</feature>
<dbReference type="NCBIfam" id="NF033550">
    <property type="entry name" value="transpos_ISL3"/>
    <property type="match status" value="1"/>
</dbReference>
<name>A0A2R4AKT6_LACLL</name>
<evidence type="ECO:0000313" key="3">
    <source>
        <dbReference type="EMBL" id="AVR65349.1"/>
    </source>
</evidence>